<reference evidence="1" key="1">
    <citation type="submission" date="2021-11" db="EMBL/GenBank/DDBJ databases">
        <title>Isoprene-degrading acetogen.</title>
        <authorList>
            <person name="Yang Y."/>
            <person name="Jin H."/>
            <person name="Yan J."/>
        </authorList>
    </citation>
    <scope>NUCLEOTIDE SEQUENCE</scope>
    <source>
        <strain evidence="1">Berkeley</strain>
    </source>
</reference>
<keyword evidence="2" id="KW-1185">Reference proteome</keyword>
<evidence type="ECO:0000313" key="2">
    <source>
        <dbReference type="Proteomes" id="UP001163550"/>
    </source>
</evidence>
<dbReference type="EMBL" id="CP087994">
    <property type="protein sequence ID" value="UYO61484.1"/>
    <property type="molecule type" value="Genomic_DNA"/>
</dbReference>
<gene>
    <name evidence="1" type="ORF">LNN31_11890</name>
</gene>
<name>A0ABY6HAF6_9FIRM</name>
<dbReference type="Pfam" id="PF10387">
    <property type="entry name" value="DUF2442"/>
    <property type="match status" value="1"/>
</dbReference>
<dbReference type="RefSeq" id="WP_228883309.1">
    <property type="nucleotide sequence ID" value="NZ_CABIIK010000056.1"/>
</dbReference>
<dbReference type="InterPro" id="IPR036782">
    <property type="entry name" value="NE0471-like_N"/>
</dbReference>
<organism evidence="1 2">
    <name type="scientific">Acetobacterium wieringae</name>
    <dbReference type="NCBI Taxonomy" id="52694"/>
    <lineage>
        <taxon>Bacteria</taxon>
        <taxon>Bacillati</taxon>
        <taxon>Bacillota</taxon>
        <taxon>Clostridia</taxon>
        <taxon>Eubacteriales</taxon>
        <taxon>Eubacteriaceae</taxon>
        <taxon>Acetobacterium</taxon>
    </lineage>
</organism>
<accession>A0ABY6HAF6</accession>
<dbReference type="InterPro" id="IPR018841">
    <property type="entry name" value="DUF2442"/>
</dbReference>
<evidence type="ECO:0000313" key="1">
    <source>
        <dbReference type="EMBL" id="UYO61484.1"/>
    </source>
</evidence>
<dbReference type="Gene3D" id="3.30.2020.10">
    <property type="entry name" value="NE0471-like N-terminal domain"/>
    <property type="match status" value="1"/>
</dbReference>
<dbReference type="Proteomes" id="UP001163550">
    <property type="component" value="Chromosome"/>
</dbReference>
<sequence length="99" mass="11274">MYIINDIAYAGEPTPMLKIKSVRPLGDYRLWVRFSTDETKIFDFKPLLDDPVFIPLKDKAVFEQVYVDYSVAVWNDGDIDIAPEKLYADGIAVNDAEIA</sequence>
<dbReference type="SUPFAM" id="SSF143880">
    <property type="entry name" value="NE0471 N-terminal domain-like"/>
    <property type="match status" value="1"/>
</dbReference>
<protein>
    <submittedName>
        <fullName evidence="1">DUF2442 domain-containing protein</fullName>
    </submittedName>
</protein>
<proteinExistence type="predicted"/>